<evidence type="ECO:0000313" key="1">
    <source>
        <dbReference type="EMBL" id="QQP35013.1"/>
    </source>
</evidence>
<feature type="non-terminal residue" evidence="1">
    <location>
        <position position="1"/>
    </location>
</feature>
<dbReference type="AlphaFoldDB" id="A0A7T8GNX3"/>
<evidence type="ECO:0000313" key="2">
    <source>
        <dbReference type="Proteomes" id="UP000595437"/>
    </source>
</evidence>
<name>A0A7T8GNX3_CALRO</name>
<dbReference type="EMBL" id="CP045906">
    <property type="protein sequence ID" value="QQP35013.1"/>
    <property type="molecule type" value="Genomic_DNA"/>
</dbReference>
<keyword evidence="2" id="KW-1185">Reference proteome</keyword>
<reference evidence="2" key="1">
    <citation type="submission" date="2021-01" db="EMBL/GenBank/DDBJ databases">
        <title>Caligus Genome Assembly.</title>
        <authorList>
            <person name="Gallardo-Escarate C."/>
        </authorList>
    </citation>
    <scope>NUCLEOTIDE SEQUENCE [LARGE SCALE GENOMIC DNA]</scope>
</reference>
<gene>
    <name evidence="1" type="ORF">FKW44_023109</name>
</gene>
<dbReference type="Proteomes" id="UP000595437">
    <property type="component" value="Chromosome 17"/>
</dbReference>
<protein>
    <submittedName>
        <fullName evidence="1">Uncharacterized protein</fullName>
    </submittedName>
</protein>
<sequence length="53" mass="6435">MIILKTMDPLRILYPKLPIMRKQGEPRRNCWLLKKHKILVPKRPNQKAKKEML</sequence>
<organism evidence="1 2">
    <name type="scientific">Caligus rogercresseyi</name>
    <name type="common">Sea louse</name>
    <dbReference type="NCBI Taxonomy" id="217165"/>
    <lineage>
        <taxon>Eukaryota</taxon>
        <taxon>Metazoa</taxon>
        <taxon>Ecdysozoa</taxon>
        <taxon>Arthropoda</taxon>
        <taxon>Crustacea</taxon>
        <taxon>Multicrustacea</taxon>
        <taxon>Hexanauplia</taxon>
        <taxon>Copepoda</taxon>
        <taxon>Siphonostomatoida</taxon>
        <taxon>Caligidae</taxon>
        <taxon>Caligus</taxon>
    </lineage>
</organism>
<proteinExistence type="predicted"/>
<accession>A0A7T8GNX3</accession>